<keyword evidence="4" id="KW-1185">Reference proteome</keyword>
<feature type="compositionally biased region" description="Acidic residues" evidence="1">
    <location>
        <begin position="34"/>
        <end position="45"/>
    </location>
</feature>
<evidence type="ECO:0000313" key="3">
    <source>
        <dbReference type="EMBL" id="CDH56440.1"/>
    </source>
</evidence>
<dbReference type="VEuPathDB" id="FungiDB:LCOR_07490.1"/>
<feature type="signal peptide" evidence="2">
    <location>
        <begin position="1"/>
        <end position="24"/>
    </location>
</feature>
<accession>A0A068S380</accession>
<keyword evidence="2" id="KW-0732">Signal</keyword>
<dbReference type="OrthoDB" id="623670at2759"/>
<dbReference type="Proteomes" id="UP000027586">
    <property type="component" value="Unassembled WGS sequence"/>
</dbReference>
<reference evidence="3" key="1">
    <citation type="submission" date="2013-08" db="EMBL/GenBank/DDBJ databases">
        <title>Gene expansion shapes genome architecture in the human pathogen Lichtheimia corymbifera: an evolutionary genomics analysis in the ancient terrestrial Mucorales (Mucoromycotina).</title>
        <authorList>
            <person name="Schwartze V.U."/>
            <person name="Winter S."/>
            <person name="Shelest E."/>
            <person name="Marcet-Houben M."/>
            <person name="Horn F."/>
            <person name="Wehner S."/>
            <person name="Hoffmann K."/>
            <person name="Riege K."/>
            <person name="Sammeth M."/>
            <person name="Nowrousian M."/>
            <person name="Valiante V."/>
            <person name="Linde J."/>
            <person name="Jacobsen I.D."/>
            <person name="Marz M."/>
            <person name="Brakhage A.A."/>
            <person name="Gabaldon T."/>
            <person name="Bocker S."/>
            <person name="Voigt K."/>
        </authorList>
    </citation>
    <scope>NUCLEOTIDE SEQUENCE [LARGE SCALE GENOMIC DNA]</scope>
    <source>
        <strain evidence="3">FSU 9682</strain>
    </source>
</reference>
<dbReference type="InterPro" id="IPR036908">
    <property type="entry name" value="RlpA-like_sf"/>
</dbReference>
<proteinExistence type="predicted"/>
<comment type="caution">
    <text evidence="3">The sequence shown here is derived from an EMBL/GenBank/DDBJ whole genome shotgun (WGS) entry which is preliminary data.</text>
</comment>
<organism evidence="3 4">
    <name type="scientific">Lichtheimia corymbifera JMRC:FSU:9682</name>
    <dbReference type="NCBI Taxonomy" id="1263082"/>
    <lineage>
        <taxon>Eukaryota</taxon>
        <taxon>Fungi</taxon>
        <taxon>Fungi incertae sedis</taxon>
        <taxon>Mucoromycota</taxon>
        <taxon>Mucoromycotina</taxon>
        <taxon>Mucoromycetes</taxon>
        <taxon>Mucorales</taxon>
        <taxon>Lichtheimiaceae</taxon>
        <taxon>Lichtheimia</taxon>
    </lineage>
</organism>
<feature type="region of interest" description="Disordered" evidence="1">
    <location>
        <begin position="31"/>
        <end position="56"/>
    </location>
</feature>
<dbReference type="EMBL" id="CBTN010000037">
    <property type="protein sequence ID" value="CDH56440.1"/>
    <property type="molecule type" value="Genomic_DNA"/>
</dbReference>
<gene>
    <name evidence="3" type="ORF">LCOR_07490.1</name>
</gene>
<dbReference type="AlphaFoldDB" id="A0A068S380"/>
<name>A0A068S380_9FUNG</name>
<sequence length="132" mass="14233">MQFLSLTALFLLLSSFLVTYTTNAAPVSIMRREDDDDDNGDGGDGGDDHGGKTYHGQATWFVPADEGGPIGACGDHEDSDSLIVALNHDQYGDMDAKSDWCGKKILLKGLGRLIYSSCSSSMCINTWTLCNM</sequence>
<dbReference type="Gene3D" id="2.40.40.10">
    <property type="entry name" value="RlpA-like domain"/>
    <property type="match status" value="1"/>
</dbReference>
<protein>
    <submittedName>
        <fullName evidence="3">Uncharacterized protein</fullName>
    </submittedName>
</protein>
<dbReference type="CDD" id="cd22191">
    <property type="entry name" value="DPBB_RlpA_EXP_N-like"/>
    <property type="match status" value="1"/>
</dbReference>
<evidence type="ECO:0000313" key="4">
    <source>
        <dbReference type="Proteomes" id="UP000027586"/>
    </source>
</evidence>
<evidence type="ECO:0000256" key="1">
    <source>
        <dbReference type="SAM" id="MobiDB-lite"/>
    </source>
</evidence>
<feature type="chain" id="PRO_5001652894" evidence="2">
    <location>
        <begin position="25"/>
        <end position="132"/>
    </location>
</feature>
<evidence type="ECO:0000256" key="2">
    <source>
        <dbReference type="SAM" id="SignalP"/>
    </source>
</evidence>